<keyword evidence="3" id="KW-1185">Reference proteome</keyword>
<name>A0A024GVH7_9STRA</name>
<accession>A0A024GVH7</accession>
<evidence type="ECO:0000313" key="2">
    <source>
        <dbReference type="EMBL" id="CCI50382.1"/>
    </source>
</evidence>
<organism evidence="2 3">
    <name type="scientific">Albugo candida</name>
    <dbReference type="NCBI Taxonomy" id="65357"/>
    <lineage>
        <taxon>Eukaryota</taxon>
        <taxon>Sar</taxon>
        <taxon>Stramenopiles</taxon>
        <taxon>Oomycota</taxon>
        <taxon>Peronosporomycetes</taxon>
        <taxon>Albuginales</taxon>
        <taxon>Albuginaceae</taxon>
        <taxon>Albugo</taxon>
    </lineage>
</organism>
<dbReference type="AlphaFoldDB" id="A0A024GVH7"/>
<comment type="caution">
    <text evidence="2">The sequence shown here is derived from an EMBL/GenBank/DDBJ whole genome shotgun (WGS) entry which is preliminary data.</text>
</comment>
<dbReference type="EMBL" id="CAIX01000469">
    <property type="protein sequence ID" value="CCI50382.1"/>
    <property type="molecule type" value="Genomic_DNA"/>
</dbReference>
<reference evidence="2 3" key="1">
    <citation type="submission" date="2012-05" db="EMBL/GenBank/DDBJ databases">
        <title>Recombination and specialization in a pathogen metapopulation.</title>
        <authorList>
            <person name="Gardiner A."/>
            <person name="Kemen E."/>
            <person name="Schultz-Larsen T."/>
            <person name="MacLean D."/>
            <person name="Van Oosterhout C."/>
            <person name="Jones J.D.G."/>
        </authorList>
    </citation>
    <scope>NUCLEOTIDE SEQUENCE [LARGE SCALE GENOMIC DNA]</scope>
    <source>
        <strain evidence="2 3">Ac Nc2</strain>
    </source>
</reference>
<protein>
    <submittedName>
        <fullName evidence="2">Uncharacterized protein</fullName>
    </submittedName>
</protein>
<sequence>MGCERRHFLFFGNIWLCPFLWFPFVIVTQNYVQYMKVVIVCRWCEWVHLINETKQIQCVSPCTHCSTNACKSPIVHPHDVLYSRRTSVDLATTEKWEEYPVKEIIFFNHESIQTCKNILALTGYVPKHSTYVYTKEHLRLKIKQRVFKFNIAMYTVPFCPQNRYSLALLTNCFKNSSI</sequence>
<proteinExistence type="predicted"/>
<keyword evidence="1" id="KW-1133">Transmembrane helix</keyword>
<evidence type="ECO:0000313" key="3">
    <source>
        <dbReference type="Proteomes" id="UP000053237"/>
    </source>
</evidence>
<feature type="transmembrane region" description="Helical" evidence="1">
    <location>
        <begin position="7"/>
        <end position="26"/>
    </location>
</feature>
<evidence type="ECO:0000256" key="1">
    <source>
        <dbReference type="SAM" id="Phobius"/>
    </source>
</evidence>
<keyword evidence="1" id="KW-0812">Transmembrane</keyword>
<keyword evidence="1" id="KW-0472">Membrane</keyword>
<gene>
    <name evidence="2" type="ORF">BN9_120710</name>
</gene>
<dbReference type="Proteomes" id="UP000053237">
    <property type="component" value="Unassembled WGS sequence"/>
</dbReference>
<dbReference type="InParanoid" id="A0A024GVH7"/>